<dbReference type="InterPro" id="IPR036640">
    <property type="entry name" value="ABC1_TM_sf"/>
</dbReference>
<dbReference type="GO" id="GO:0005524">
    <property type="term" value="F:ATP binding"/>
    <property type="evidence" value="ECO:0007669"/>
    <property type="project" value="UniProtKB-KW"/>
</dbReference>
<dbReference type="PANTHER" id="PTHR24221">
    <property type="entry name" value="ATP-BINDING CASSETTE SUB-FAMILY B"/>
    <property type="match status" value="1"/>
</dbReference>
<comment type="subcellular location">
    <subcellularLocation>
        <location evidence="1">Cell inner membrane</location>
        <topology evidence="1">Multi-pass membrane protein</topology>
    </subcellularLocation>
</comment>
<evidence type="ECO:0000256" key="6">
    <source>
        <dbReference type="ARBA" id="ARBA00022741"/>
    </source>
</evidence>
<dbReference type="OrthoDB" id="9806127at2"/>
<feature type="transmembrane region" description="Helical" evidence="11">
    <location>
        <begin position="128"/>
        <end position="150"/>
    </location>
</feature>
<evidence type="ECO:0000256" key="7">
    <source>
        <dbReference type="ARBA" id="ARBA00022840"/>
    </source>
</evidence>
<evidence type="ECO:0000256" key="3">
    <source>
        <dbReference type="ARBA" id="ARBA00022475"/>
    </source>
</evidence>
<keyword evidence="15" id="KW-1185">Reference proteome</keyword>
<dbReference type="STRING" id="1379680.GCA_001612615_03008"/>
<dbReference type="InterPro" id="IPR039421">
    <property type="entry name" value="Type_1_exporter"/>
</dbReference>
<evidence type="ECO:0000259" key="13">
    <source>
        <dbReference type="PROSITE" id="PS50929"/>
    </source>
</evidence>
<evidence type="ECO:0000256" key="8">
    <source>
        <dbReference type="ARBA" id="ARBA00022989"/>
    </source>
</evidence>
<dbReference type="Pfam" id="PF00664">
    <property type="entry name" value="ABC_membrane"/>
    <property type="match status" value="1"/>
</dbReference>
<dbReference type="CDD" id="cd07346">
    <property type="entry name" value="ABC_6TM_exporters"/>
    <property type="match status" value="1"/>
</dbReference>
<dbReference type="InterPro" id="IPR003439">
    <property type="entry name" value="ABC_transporter-like_ATP-bd"/>
</dbReference>
<dbReference type="SUPFAM" id="SSF90123">
    <property type="entry name" value="ABC transporter transmembrane region"/>
    <property type="match status" value="1"/>
</dbReference>
<dbReference type="Gene3D" id="1.20.1560.10">
    <property type="entry name" value="ABC transporter type 1, transmembrane domain"/>
    <property type="match status" value="1"/>
</dbReference>
<gene>
    <name evidence="14" type="ORF">SAMN04244553_4847</name>
</gene>
<keyword evidence="6" id="KW-0547">Nucleotide-binding</keyword>
<evidence type="ECO:0000259" key="12">
    <source>
        <dbReference type="PROSITE" id="PS50893"/>
    </source>
</evidence>
<feature type="transmembrane region" description="Helical" evidence="11">
    <location>
        <begin position="234"/>
        <end position="260"/>
    </location>
</feature>
<evidence type="ECO:0000256" key="9">
    <source>
        <dbReference type="ARBA" id="ARBA00023136"/>
    </source>
</evidence>
<dbReference type="PANTHER" id="PTHR24221:SF397">
    <property type="entry name" value="ABC TRANSPORTER, ATP-BINDING TRANSMEMBRANE PROTEIN"/>
    <property type="match status" value="1"/>
</dbReference>
<proteinExistence type="inferred from homology"/>
<keyword evidence="3" id="KW-1003">Cell membrane</keyword>
<keyword evidence="7 14" id="KW-0067">ATP-binding</keyword>
<dbReference type="PROSITE" id="PS50893">
    <property type="entry name" value="ABC_TRANSPORTER_2"/>
    <property type="match status" value="1"/>
</dbReference>
<feature type="transmembrane region" description="Helical" evidence="11">
    <location>
        <begin position="156"/>
        <end position="174"/>
    </location>
</feature>
<dbReference type="Pfam" id="PF00005">
    <property type="entry name" value="ABC_tran"/>
    <property type="match status" value="1"/>
</dbReference>
<name>A0A285LSL8_9NOCA</name>
<keyword evidence="5 11" id="KW-0812">Transmembrane</keyword>
<dbReference type="Gene3D" id="3.40.50.300">
    <property type="entry name" value="P-loop containing nucleotide triphosphate hydrolases"/>
    <property type="match status" value="1"/>
</dbReference>
<keyword evidence="4" id="KW-0997">Cell inner membrane</keyword>
<evidence type="ECO:0000256" key="5">
    <source>
        <dbReference type="ARBA" id="ARBA00022692"/>
    </source>
</evidence>
<feature type="transmembrane region" description="Helical" evidence="11">
    <location>
        <begin position="20"/>
        <end position="42"/>
    </location>
</feature>
<evidence type="ECO:0000256" key="10">
    <source>
        <dbReference type="ARBA" id="ARBA00023455"/>
    </source>
</evidence>
<dbReference type="InterPro" id="IPR011527">
    <property type="entry name" value="ABC1_TM_dom"/>
</dbReference>
<dbReference type="FunFam" id="3.40.50.300:FF:000221">
    <property type="entry name" value="Multidrug ABC transporter ATP-binding protein"/>
    <property type="match status" value="1"/>
</dbReference>
<evidence type="ECO:0000256" key="4">
    <source>
        <dbReference type="ARBA" id="ARBA00022519"/>
    </source>
</evidence>
<organism evidence="14 15">
    <name type="scientific">Nocardia amikacinitolerans</name>
    <dbReference type="NCBI Taxonomy" id="756689"/>
    <lineage>
        <taxon>Bacteria</taxon>
        <taxon>Bacillati</taxon>
        <taxon>Actinomycetota</taxon>
        <taxon>Actinomycetes</taxon>
        <taxon>Mycobacteriales</taxon>
        <taxon>Nocardiaceae</taxon>
        <taxon>Nocardia</taxon>
    </lineage>
</organism>
<dbReference type="GO" id="GO:0016887">
    <property type="term" value="F:ATP hydrolysis activity"/>
    <property type="evidence" value="ECO:0007669"/>
    <property type="project" value="InterPro"/>
</dbReference>
<evidence type="ECO:0000313" key="14">
    <source>
        <dbReference type="EMBL" id="SNY87888.1"/>
    </source>
</evidence>
<dbReference type="Proteomes" id="UP000219565">
    <property type="component" value="Unassembled WGS sequence"/>
</dbReference>
<dbReference type="PROSITE" id="PS50929">
    <property type="entry name" value="ABC_TM1F"/>
    <property type="match status" value="1"/>
</dbReference>
<keyword evidence="2" id="KW-0813">Transport</keyword>
<dbReference type="GO" id="GO:0034040">
    <property type="term" value="F:ATPase-coupled lipid transmembrane transporter activity"/>
    <property type="evidence" value="ECO:0007669"/>
    <property type="project" value="TreeGrafter"/>
</dbReference>
<protein>
    <submittedName>
        <fullName evidence="14">ATP-binding cassette, subfamily B</fullName>
    </submittedName>
</protein>
<feature type="domain" description="ABC transporter" evidence="12">
    <location>
        <begin position="330"/>
        <end position="564"/>
    </location>
</feature>
<dbReference type="AlphaFoldDB" id="A0A285LSL8"/>
<dbReference type="SMART" id="SM00382">
    <property type="entry name" value="AAA"/>
    <property type="match status" value="1"/>
</dbReference>
<dbReference type="InterPro" id="IPR017871">
    <property type="entry name" value="ABC_transporter-like_CS"/>
</dbReference>
<evidence type="ECO:0000256" key="2">
    <source>
        <dbReference type="ARBA" id="ARBA00022448"/>
    </source>
</evidence>
<keyword evidence="8 11" id="KW-1133">Transmembrane helix</keyword>
<accession>A0A285LSL8</accession>
<comment type="similarity">
    <text evidence="10">Belongs to the ABC transporter superfamily. Siderophore-Fe(3+) uptake transporter (SIUT) (TC 3.A.1.21) family.</text>
</comment>
<evidence type="ECO:0000256" key="11">
    <source>
        <dbReference type="SAM" id="Phobius"/>
    </source>
</evidence>
<keyword evidence="9 11" id="KW-0472">Membrane</keyword>
<dbReference type="GO" id="GO:0005886">
    <property type="term" value="C:plasma membrane"/>
    <property type="evidence" value="ECO:0007669"/>
    <property type="project" value="UniProtKB-SubCell"/>
</dbReference>
<reference evidence="14 15" key="1">
    <citation type="submission" date="2017-09" db="EMBL/GenBank/DDBJ databases">
        <authorList>
            <person name="Ehlers B."/>
            <person name="Leendertz F.H."/>
        </authorList>
    </citation>
    <scope>NUCLEOTIDE SEQUENCE [LARGE SCALE GENOMIC DNA]</scope>
    <source>
        <strain evidence="14 15">DSM 45537</strain>
    </source>
</reference>
<feature type="domain" description="ABC transmembrane type-1" evidence="13">
    <location>
        <begin position="20"/>
        <end position="299"/>
    </location>
</feature>
<sequence>MIRKLLGLVPTEFAPLTPRLLVAILGQAISQAVAYLLLVPVLEALFDDDLGRAWFWALLMLVAVGGVAVFGYLQVALGLRIAVGMQRGLQTRLGDHLNALPLGWFETRSAGPLSRITVENVREIQGAVAYLLAKVVTGIVVPLGVAVGMLFIDWRIALAMLLAAPVLFLVNGLAHRAYQRADEGMHAAATEADSRVVEFAQAQPVLRAFGAVGAGNKALEGALRQQRSANTRMVFTSVPSLIVFALFVQAVFLVLVYVVIARVTDGAVSTAVAIALIAVGSRFIEPLNQAAQLGNGLRSAAAAVDRVTGLLAEKTLPEANSPVTPGVPTVVFDNVSFGYRPGEPVLSDITFSVPAGTTTAIVGPSGAGKTTLLRLAARFYDVDSGRVAVGEHDVREQPSETLLNQLSLVFQNVYLFDRSVSDNIRIGRPDATDAEVLRAAEAARVDEIAQRLPDGYDTAVGEGGAALSGGERQRVSIARALLKDAPIVLLDEATSALDPHSEAVVVRGVHELTRGKTVIVVAHRLATIAHADQILFVDGGRIVERGTHDELLAQGGRYADFWNERSRASGWRLEPAAAR</sequence>
<evidence type="ECO:0000256" key="1">
    <source>
        <dbReference type="ARBA" id="ARBA00004429"/>
    </source>
</evidence>
<dbReference type="RefSeq" id="WP_097246864.1">
    <property type="nucleotide sequence ID" value="NZ_JAMTCW010000003.1"/>
</dbReference>
<feature type="transmembrane region" description="Helical" evidence="11">
    <location>
        <begin position="54"/>
        <end position="83"/>
    </location>
</feature>
<dbReference type="PROSITE" id="PS00211">
    <property type="entry name" value="ABC_TRANSPORTER_1"/>
    <property type="match status" value="1"/>
</dbReference>
<dbReference type="InterPro" id="IPR003593">
    <property type="entry name" value="AAA+_ATPase"/>
</dbReference>
<dbReference type="GO" id="GO:0140359">
    <property type="term" value="F:ABC-type transporter activity"/>
    <property type="evidence" value="ECO:0007669"/>
    <property type="project" value="InterPro"/>
</dbReference>
<dbReference type="InterPro" id="IPR027417">
    <property type="entry name" value="P-loop_NTPase"/>
</dbReference>
<dbReference type="SUPFAM" id="SSF52540">
    <property type="entry name" value="P-loop containing nucleoside triphosphate hydrolases"/>
    <property type="match status" value="1"/>
</dbReference>
<evidence type="ECO:0000313" key="15">
    <source>
        <dbReference type="Proteomes" id="UP000219565"/>
    </source>
</evidence>
<dbReference type="EMBL" id="OBEG01000005">
    <property type="protein sequence ID" value="SNY87888.1"/>
    <property type="molecule type" value="Genomic_DNA"/>
</dbReference>